<dbReference type="Gene3D" id="3.40.50.720">
    <property type="entry name" value="NAD(P)-binding Rossmann-like Domain"/>
    <property type="match status" value="2"/>
</dbReference>
<evidence type="ECO:0000313" key="3">
    <source>
        <dbReference type="Proteomes" id="UP000293360"/>
    </source>
</evidence>
<keyword evidence="3" id="KW-1185">Reference proteome</keyword>
<evidence type="ECO:0000313" key="2">
    <source>
        <dbReference type="EMBL" id="RYP04920.1"/>
    </source>
</evidence>
<reference evidence="2 3" key="1">
    <citation type="submission" date="2018-06" db="EMBL/GenBank/DDBJ databases">
        <title>Complete Genomes of Monosporascus.</title>
        <authorList>
            <person name="Robinson A.J."/>
            <person name="Natvig D.O."/>
        </authorList>
    </citation>
    <scope>NUCLEOTIDE SEQUENCE [LARGE SCALE GENOMIC DNA]</scope>
    <source>
        <strain evidence="2 3">CBS 110550</strain>
    </source>
</reference>
<protein>
    <recommendedName>
        <fullName evidence="4">NAD-dependent epimerase/dehydratase domain-containing protein</fullName>
    </recommendedName>
</protein>
<dbReference type="Proteomes" id="UP000293360">
    <property type="component" value="Unassembled WGS sequence"/>
</dbReference>
<evidence type="ECO:0000256" key="1">
    <source>
        <dbReference type="SAM" id="MobiDB-lite"/>
    </source>
</evidence>
<feature type="region of interest" description="Disordered" evidence="1">
    <location>
        <begin position="336"/>
        <end position="361"/>
    </location>
</feature>
<dbReference type="PANTHER" id="PTHR48079:SF8">
    <property type="entry name" value="NAD(P)-BINDING DOMAIN-CONTAINING PROTEIN"/>
    <property type="match status" value="1"/>
</dbReference>
<dbReference type="EMBL" id="QJNU01000189">
    <property type="protein sequence ID" value="RYP04920.1"/>
    <property type="molecule type" value="Genomic_DNA"/>
</dbReference>
<gene>
    <name evidence="2" type="ORF">DL764_004132</name>
</gene>
<dbReference type="PANTHER" id="PTHR48079">
    <property type="entry name" value="PROTEIN YEEZ"/>
    <property type="match status" value="1"/>
</dbReference>
<dbReference type="SUPFAM" id="SSF51735">
    <property type="entry name" value="NAD(P)-binding Rossmann-fold domains"/>
    <property type="match status" value="1"/>
</dbReference>
<name>A0A4Q4THB2_9PEZI</name>
<evidence type="ECO:0008006" key="4">
    <source>
        <dbReference type="Google" id="ProtNLM"/>
    </source>
</evidence>
<proteinExistence type="predicted"/>
<comment type="caution">
    <text evidence="2">The sequence shown here is derived from an EMBL/GenBank/DDBJ whole genome shotgun (WGS) entry which is preliminary data.</text>
</comment>
<dbReference type="OrthoDB" id="2130169at2759"/>
<dbReference type="STRING" id="155417.A0A4Q4THB2"/>
<dbReference type="AlphaFoldDB" id="A0A4Q4THB2"/>
<organism evidence="2 3">
    <name type="scientific">Monosporascus ibericus</name>
    <dbReference type="NCBI Taxonomy" id="155417"/>
    <lineage>
        <taxon>Eukaryota</taxon>
        <taxon>Fungi</taxon>
        <taxon>Dikarya</taxon>
        <taxon>Ascomycota</taxon>
        <taxon>Pezizomycotina</taxon>
        <taxon>Sordariomycetes</taxon>
        <taxon>Xylariomycetidae</taxon>
        <taxon>Xylariales</taxon>
        <taxon>Xylariales incertae sedis</taxon>
        <taxon>Monosporascus</taxon>
    </lineage>
</organism>
<dbReference type="InterPro" id="IPR051783">
    <property type="entry name" value="NAD(P)-dependent_oxidoreduct"/>
</dbReference>
<feature type="compositionally biased region" description="Basic and acidic residues" evidence="1">
    <location>
        <begin position="348"/>
        <end position="361"/>
    </location>
</feature>
<accession>A0A4Q4THB2</accession>
<dbReference type="InterPro" id="IPR036291">
    <property type="entry name" value="NAD(P)-bd_dom_sf"/>
</dbReference>
<sequence>MKKGTGNGEGRDYTGESCCGIRTGASGYIGGQVLRELTRGHPECSTTVFIRDNETAAHISGAFPKVRTVVGHLDDAELLEREASQASVVLHLAANKHMKSVESIHCGLTKRQSPEPAYWIQISGASGLAAPELASPSFAPGSASSVIHDDLTGIEDIRALVRAYPSRAVDNYLLDVAAQTPSIKTALVWPPVVYGAGEGPVNQRSIQVPTLARATLERGHPVKVGEGLNRWGNIHVRDLGRLICSLVDEALRGNQRQELWGENGIYLPVAGEMSFVELSERIGRAAREQKLISSEQIEALEPSSADTVLPHATVLYGTNARGKAGRASQLLGWSPHEEPLETEIPKAVAEEAKWRTQERGD</sequence>
<dbReference type="GO" id="GO:0005737">
    <property type="term" value="C:cytoplasm"/>
    <property type="evidence" value="ECO:0007669"/>
    <property type="project" value="TreeGrafter"/>
</dbReference>
<dbReference type="GO" id="GO:0004029">
    <property type="term" value="F:aldehyde dehydrogenase (NAD+) activity"/>
    <property type="evidence" value="ECO:0007669"/>
    <property type="project" value="TreeGrafter"/>
</dbReference>